<keyword evidence="4" id="KW-1185">Reference proteome</keyword>
<feature type="compositionally biased region" description="Basic and acidic residues" evidence="1">
    <location>
        <begin position="323"/>
        <end position="335"/>
    </location>
</feature>
<evidence type="ECO:0000313" key="4">
    <source>
        <dbReference type="Proteomes" id="UP001519332"/>
    </source>
</evidence>
<evidence type="ECO:0000256" key="1">
    <source>
        <dbReference type="SAM" id="MobiDB-lite"/>
    </source>
</evidence>
<evidence type="ECO:0000259" key="2">
    <source>
        <dbReference type="PROSITE" id="PS50994"/>
    </source>
</evidence>
<name>A0ABS4TZA6_9PSEU</name>
<dbReference type="SUPFAM" id="SSF46689">
    <property type="entry name" value="Homeodomain-like"/>
    <property type="match status" value="1"/>
</dbReference>
<dbReference type="PANTHER" id="PTHR47515:SF2">
    <property type="entry name" value="INTEGRASE CORE DOMAIN PROTEIN"/>
    <property type="match status" value="1"/>
</dbReference>
<feature type="domain" description="Integrase catalytic" evidence="2">
    <location>
        <begin position="159"/>
        <end position="332"/>
    </location>
</feature>
<protein>
    <submittedName>
        <fullName evidence="3">Transposase InsO family protein</fullName>
    </submittedName>
</protein>
<organism evidence="3 4">
    <name type="scientific">Kibdelosporangium banguiense</name>
    <dbReference type="NCBI Taxonomy" id="1365924"/>
    <lineage>
        <taxon>Bacteria</taxon>
        <taxon>Bacillati</taxon>
        <taxon>Actinomycetota</taxon>
        <taxon>Actinomycetes</taxon>
        <taxon>Pseudonocardiales</taxon>
        <taxon>Pseudonocardiaceae</taxon>
        <taxon>Kibdelosporangium</taxon>
    </lineage>
</organism>
<proteinExistence type="predicted"/>
<sequence>MSLLYHLTRRLLSVPAMLLHRDTTKDAELLALRHENAVLRRQITGQVRYEPADRFWFATVSSLLPRRRWHEIFPVQPATILTWHRRFIAWKWDYSARRGSTGRPPTRSAIKKLVLRLADENPRWGHRRIQGELAGLGHKIAASTVWEILKSGGVDPAPRRAGPTWKQFLANQARGILAADFFHLDTALGKRLYALVLLEHGTRRLHIAGITEHPTQDWTTQQARNLTTDLGTELGALRFLLRDRDRKYSAAFDAVFQAEDINLLTSAPQAPKMNAHCERLIRTLRNEVCDHMLILNETHARHVLAEYQRHYNQHRPHQARQQRPPEPHPQHERTHGVNARTLLRTRVLNGLINEYHYAA</sequence>
<dbReference type="PROSITE" id="PS50994">
    <property type="entry name" value="INTEGRASE"/>
    <property type="match status" value="1"/>
</dbReference>
<dbReference type="Proteomes" id="UP001519332">
    <property type="component" value="Unassembled WGS sequence"/>
</dbReference>
<dbReference type="InterPro" id="IPR009057">
    <property type="entry name" value="Homeodomain-like_sf"/>
</dbReference>
<dbReference type="RefSeq" id="WP_307855593.1">
    <property type="nucleotide sequence ID" value="NZ_JAGINW010000001.1"/>
</dbReference>
<gene>
    <name evidence="3" type="ORF">JOF56_009674</name>
</gene>
<reference evidence="3 4" key="1">
    <citation type="submission" date="2021-03" db="EMBL/GenBank/DDBJ databases">
        <title>Sequencing the genomes of 1000 actinobacteria strains.</title>
        <authorList>
            <person name="Klenk H.-P."/>
        </authorList>
    </citation>
    <scope>NUCLEOTIDE SEQUENCE [LARGE SCALE GENOMIC DNA]</scope>
    <source>
        <strain evidence="3 4">DSM 46670</strain>
    </source>
</reference>
<dbReference type="InterPro" id="IPR012337">
    <property type="entry name" value="RNaseH-like_sf"/>
</dbReference>
<dbReference type="EMBL" id="JAGINW010000001">
    <property type="protein sequence ID" value="MBP2329289.1"/>
    <property type="molecule type" value="Genomic_DNA"/>
</dbReference>
<dbReference type="Pfam" id="PF13683">
    <property type="entry name" value="rve_3"/>
    <property type="match status" value="1"/>
</dbReference>
<dbReference type="InterPro" id="IPR036397">
    <property type="entry name" value="RNaseH_sf"/>
</dbReference>
<dbReference type="Gene3D" id="3.30.420.10">
    <property type="entry name" value="Ribonuclease H-like superfamily/Ribonuclease H"/>
    <property type="match status" value="1"/>
</dbReference>
<dbReference type="PANTHER" id="PTHR47515">
    <property type="entry name" value="LOW CALCIUM RESPONSE LOCUS PROTEIN T"/>
    <property type="match status" value="1"/>
</dbReference>
<dbReference type="SUPFAM" id="SSF53098">
    <property type="entry name" value="Ribonuclease H-like"/>
    <property type="match status" value="1"/>
</dbReference>
<evidence type="ECO:0000313" key="3">
    <source>
        <dbReference type="EMBL" id="MBP2329289.1"/>
    </source>
</evidence>
<dbReference type="InterPro" id="IPR001584">
    <property type="entry name" value="Integrase_cat-core"/>
</dbReference>
<accession>A0ABS4TZA6</accession>
<feature type="region of interest" description="Disordered" evidence="1">
    <location>
        <begin position="312"/>
        <end position="336"/>
    </location>
</feature>
<comment type="caution">
    <text evidence="3">The sequence shown here is derived from an EMBL/GenBank/DDBJ whole genome shotgun (WGS) entry which is preliminary data.</text>
</comment>